<keyword evidence="1" id="KW-0175">Coiled coil</keyword>
<feature type="coiled-coil region" evidence="1">
    <location>
        <begin position="850"/>
        <end position="954"/>
    </location>
</feature>
<gene>
    <name evidence="3" type="ORF">TL16_g03780</name>
</gene>
<feature type="compositionally biased region" description="Polar residues" evidence="2">
    <location>
        <begin position="83"/>
        <end position="94"/>
    </location>
</feature>
<protein>
    <submittedName>
        <fullName evidence="3">Uncharacterized protein</fullName>
    </submittedName>
</protein>
<feature type="coiled-coil region" evidence="1">
    <location>
        <begin position="782"/>
        <end position="820"/>
    </location>
</feature>
<dbReference type="PANTHER" id="PTHR19327:SF0">
    <property type="entry name" value="GOLGIN SUBFAMILY A MEMBER 4"/>
    <property type="match status" value="1"/>
</dbReference>
<sequence length="1935" mass="210394">MFSIIQHEGGLTGGSIVTHDCLVLSTYLARDDGVTLFFQSIPATTTIPDLLEVQKGEAWVYRQVTNGQDDDDAHIASLLGGSDDSTPQPASTKASLKPDEVKIMLRAIEILRAIILDGPSTDKASRQSYLTQNNQLMTKLYALATPAPPTDSPYDSHPPQTVVSAALDLLKVLCDGATEDVKSTVGRCTSDLLKIAIANFPSSPDAVSALRSVLTTEVASTLILHALAPPPPMDDEGFDAPPPPPPIVTEIITNLAKKQNPDFNFVGACGAMTELLGCGGEAAKEMLLRIPVGDGTLVSFLLKEIESGGDAKEAMLTMLIEWCSGCSTAVRSVLSSVESVDTTLKTIKAGGFDGALCCLLVGVWLCDFGEGEGGGWSSNTVMELIKGRVGVGHLTKSLEEYRSKKGDWYDNLLDKIRKKIVSEVTSSNGDAGVGGEDEGVGAIVNTLQQQVEDLTKQLNEEGIKRAGAEEVAKTLKSKLKVVMGDNEGGNDTEIEVKLELARKEEEARLKKVEEDLGLKVKDLEGQLERNESELAGLAQMCASLEEGQNQGVAAAGNANPNTSKEELAKANAKIEDLKKKLRSGDEWMQMAQASLEELGGLNAELEAKLAGSGRSDSEAEKEIDRVKEAAKQEKALLESKLQDSSKKIASLRENAKKTDEWMISAQSALEQAAAEKEQWSTETHNGDNSEELTNLKAQVESLKTNAGAADAWMKSASENMAGLAKEKEELLVRLNEASEVKPAEKGEGEEAETVQKLQSEIDVLRTSAAAADQWMTQATATIASITKEKDEFVDLVAKLEEENCEKLSALEQEKADLEAKLLTAVPPSSPERFDSVDLGTSSPTPNREQDKIYLAKIEKLEDDLKIARDEKTQMEARGEKLKESMIAKDNWMSSAQERMEGLQEEVEGLEGEKRGVEGEVEVLKENAKAADDWMKAATENIAGLAKEKEELLAKVAAAPAPAPAPSDANDAASLFELLAKVAAAPAPAPAPSDANDAASLFGAPPAENDNSEEVAGLKTEIEGLKENAKAADEWMNAANDSLSGLAKEKEELVAKLGEISGGDDEEIASLKAEIEGLKAEIEGLKANAKAADEWMKAATENIAGLAKEKEELLAKAAAAPAPSDANDAASLFGAPPAQNEPNNNNSNNNNSNNNNNDNNNDEDVATLKAEIETLKANAKTADEWMTAANGSLAELAKEKEELSVKLTEENSSSSSLKAEIETLTTVTLADLAKQNEALTAELETIKSNTEEVTALKAEIETLKSNAKASDDWMKMASDNLAGLTKENEVLTAKLNYASSASNSNIEEVTLLRSEVEALKSNAIASDEWMQSASASLSGLEQEKAGLSSELTRVQAIFDEKLKIIAEGTEEIVVLRKTASKMKELEDSARLAEMYKSETEAASAVSSEKQAECQQHLKTIADLREWSSRAQEELVGRDTTIGELRAELDQLSTEKINILSEHQEARAKAMQHETHIQELESAKLRAEEEVLSLKTDMTFLSKSNVEGVQEKILEARREEEERVLAVMRCEVEEMRTKMLQSDEAENVAKANLRTTDQKLAEVRLQLSMYEREVEAMKTDSKYLRETLDRTKERNNESSANFKKRIYVLEREREDILESNLAEVRALREELKNTESDRDHQKRLAEEKEKDLILLNESVRGDGELGEREIDRLRYEKAQLLQSANHAAANFERKMREAIAASAGKREAELILEKEGRKQAEMVAGGLRAEVSELQATVRTLGVGGGVGGVGGEEEPAAMGKLKMELDNVRKENDTLRGENARLTQRITSNFEEMQRANVILTERAKIAELRVKQVEEREVEGRVRLERARLREEGLNESMFSPGGNGNASLRGDSQLFDRVVAELQREVEEGRAMYGELEGEHEDLLALLAQQEIEKDSLKGALRGATGGEEVVERAMAEAESICVSRFNQYVTMEV</sequence>
<feature type="coiled-coil region" evidence="1">
    <location>
        <begin position="1612"/>
        <end position="1649"/>
    </location>
</feature>
<name>A0A9W7A867_9STRA</name>
<dbReference type="GO" id="GO:0048193">
    <property type="term" value="P:Golgi vesicle transport"/>
    <property type="evidence" value="ECO:0007669"/>
    <property type="project" value="TreeGrafter"/>
</dbReference>
<feature type="coiled-coil region" evidence="1">
    <location>
        <begin position="1757"/>
        <end position="1816"/>
    </location>
</feature>
<feature type="coiled-coil region" evidence="1">
    <location>
        <begin position="1185"/>
        <end position="1293"/>
    </location>
</feature>
<evidence type="ECO:0000256" key="2">
    <source>
        <dbReference type="SAM" id="MobiDB-lite"/>
    </source>
</evidence>
<feature type="region of interest" description="Disordered" evidence="2">
    <location>
        <begin position="72"/>
        <end position="95"/>
    </location>
</feature>
<evidence type="ECO:0000313" key="3">
    <source>
        <dbReference type="EMBL" id="GMH63684.1"/>
    </source>
</evidence>
<feature type="coiled-coil region" evidence="1">
    <location>
        <begin position="1860"/>
        <end position="1894"/>
    </location>
</feature>
<reference evidence="4" key="1">
    <citation type="journal article" date="2023" name="Commun. Biol.">
        <title>Genome analysis of Parmales, the sister group of diatoms, reveals the evolutionary specialization of diatoms from phago-mixotrophs to photoautotrophs.</title>
        <authorList>
            <person name="Ban H."/>
            <person name="Sato S."/>
            <person name="Yoshikawa S."/>
            <person name="Yamada K."/>
            <person name="Nakamura Y."/>
            <person name="Ichinomiya M."/>
            <person name="Sato N."/>
            <person name="Blanc-Mathieu R."/>
            <person name="Endo H."/>
            <person name="Kuwata A."/>
            <person name="Ogata H."/>
        </authorList>
    </citation>
    <scope>NUCLEOTIDE SEQUENCE [LARGE SCALE GENOMIC DNA]</scope>
</reference>
<accession>A0A9W7A867</accession>
<dbReference type="Gene3D" id="1.10.287.1490">
    <property type="match status" value="1"/>
</dbReference>
<feature type="region of interest" description="Disordered" evidence="2">
    <location>
        <begin position="1116"/>
        <end position="1161"/>
    </location>
</feature>
<dbReference type="PANTHER" id="PTHR19327">
    <property type="entry name" value="GOLGIN"/>
    <property type="match status" value="1"/>
</dbReference>
<evidence type="ECO:0000256" key="1">
    <source>
        <dbReference type="SAM" id="Coils"/>
    </source>
</evidence>
<feature type="coiled-coil region" evidence="1">
    <location>
        <begin position="1440"/>
        <end position="1578"/>
    </location>
</feature>
<feature type="compositionally biased region" description="Low complexity" evidence="2">
    <location>
        <begin position="1142"/>
        <end position="1158"/>
    </location>
</feature>
<dbReference type="Gene3D" id="1.25.10.10">
    <property type="entry name" value="Leucine-rich Repeat Variant"/>
    <property type="match status" value="1"/>
</dbReference>
<organism evidence="3 4">
    <name type="scientific">Triparma laevis f. inornata</name>
    <dbReference type="NCBI Taxonomy" id="1714386"/>
    <lineage>
        <taxon>Eukaryota</taxon>
        <taxon>Sar</taxon>
        <taxon>Stramenopiles</taxon>
        <taxon>Ochrophyta</taxon>
        <taxon>Bolidophyceae</taxon>
        <taxon>Parmales</taxon>
        <taxon>Triparmaceae</taxon>
        <taxon>Triparma</taxon>
    </lineage>
</organism>
<dbReference type="InterPro" id="IPR011989">
    <property type="entry name" value="ARM-like"/>
</dbReference>
<feature type="coiled-coil region" evidence="1">
    <location>
        <begin position="588"/>
        <end position="740"/>
    </location>
</feature>
<comment type="caution">
    <text evidence="3">The sequence shown here is derived from an EMBL/GenBank/DDBJ whole genome shotgun (WGS) entry which is preliminary data.</text>
</comment>
<dbReference type="EMBL" id="BLQM01000101">
    <property type="protein sequence ID" value="GMH63684.1"/>
    <property type="molecule type" value="Genomic_DNA"/>
</dbReference>
<feature type="coiled-coil region" evidence="1">
    <location>
        <begin position="495"/>
        <end position="540"/>
    </location>
</feature>
<evidence type="ECO:0000313" key="4">
    <source>
        <dbReference type="Proteomes" id="UP001162640"/>
    </source>
</evidence>
<dbReference type="Proteomes" id="UP001162640">
    <property type="component" value="Unassembled WGS sequence"/>
</dbReference>
<feature type="compositionally biased region" description="Low complexity" evidence="2">
    <location>
        <begin position="1116"/>
        <end position="1130"/>
    </location>
</feature>
<feature type="region of interest" description="Disordered" evidence="2">
    <location>
        <begin position="826"/>
        <end position="847"/>
    </location>
</feature>
<feature type="region of interest" description="Disordered" evidence="2">
    <location>
        <begin position="985"/>
        <end position="1014"/>
    </location>
</feature>
<dbReference type="SUPFAM" id="SSF58100">
    <property type="entry name" value="Bacterial hemolysins"/>
    <property type="match status" value="1"/>
</dbReference>
<proteinExistence type="predicted"/>
<dbReference type="GO" id="GO:0031267">
    <property type="term" value="F:small GTPase binding"/>
    <property type="evidence" value="ECO:0007669"/>
    <property type="project" value="TreeGrafter"/>
</dbReference>
<dbReference type="GO" id="GO:0005794">
    <property type="term" value="C:Golgi apparatus"/>
    <property type="evidence" value="ECO:0007669"/>
    <property type="project" value="TreeGrafter"/>
</dbReference>